<feature type="transmembrane region" description="Helical" evidence="8">
    <location>
        <begin position="45"/>
        <end position="65"/>
    </location>
</feature>
<comment type="subcellular location">
    <subcellularLocation>
        <location evidence="2">Cell membrane</location>
        <topology evidence="2">Multi-pass membrane protein</topology>
    </subcellularLocation>
</comment>
<reference evidence="10" key="1">
    <citation type="submission" date="2022-12" db="EMBL/GenBank/DDBJ databases">
        <title>Draft genome sequences of 22 rhizogenic Agrobacterium biovar 1 strains, the causative agent of hairy root disease.</title>
        <authorList>
            <person name="Kim N."/>
            <person name="Vargas P."/>
            <person name="Rediers H."/>
        </authorList>
    </citation>
    <scope>NUCLEOTIDE SEQUENCE</scope>
    <source>
        <strain evidence="10">ST07.17.026</strain>
    </source>
</reference>
<dbReference type="PANTHER" id="PTHR43124:SF3">
    <property type="entry name" value="CHLORAMPHENICOL EFFLUX PUMP RV0191"/>
    <property type="match status" value="1"/>
</dbReference>
<feature type="transmembrane region" description="Helical" evidence="8">
    <location>
        <begin position="164"/>
        <end position="183"/>
    </location>
</feature>
<evidence type="ECO:0000256" key="1">
    <source>
        <dbReference type="ARBA" id="ARBA00003279"/>
    </source>
</evidence>
<dbReference type="GO" id="GO:0022857">
    <property type="term" value="F:transmembrane transporter activity"/>
    <property type="evidence" value="ECO:0007669"/>
    <property type="project" value="InterPro"/>
</dbReference>
<dbReference type="PRINTS" id="PR01035">
    <property type="entry name" value="TCRTETA"/>
</dbReference>
<feature type="transmembrane region" description="Helical" evidence="8">
    <location>
        <begin position="203"/>
        <end position="223"/>
    </location>
</feature>
<dbReference type="RefSeq" id="WP_269832744.1">
    <property type="nucleotide sequence ID" value="NZ_JAPZLT010000016.1"/>
</dbReference>
<dbReference type="Gene3D" id="1.20.1250.20">
    <property type="entry name" value="MFS general substrate transporter like domains"/>
    <property type="match status" value="1"/>
</dbReference>
<evidence type="ECO:0000256" key="8">
    <source>
        <dbReference type="SAM" id="Phobius"/>
    </source>
</evidence>
<keyword evidence="6 8" id="KW-1133">Transmembrane helix</keyword>
<dbReference type="InterPro" id="IPR011701">
    <property type="entry name" value="MFS"/>
</dbReference>
<feature type="transmembrane region" description="Helical" evidence="8">
    <location>
        <begin position="136"/>
        <end position="158"/>
    </location>
</feature>
<evidence type="ECO:0000256" key="2">
    <source>
        <dbReference type="ARBA" id="ARBA00004651"/>
    </source>
</evidence>
<feature type="domain" description="Major facilitator superfamily (MFS) profile" evidence="9">
    <location>
        <begin position="8"/>
        <end position="386"/>
    </location>
</feature>
<keyword evidence="7 8" id="KW-0472">Membrane</keyword>
<dbReference type="SUPFAM" id="SSF103473">
    <property type="entry name" value="MFS general substrate transporter"/>
    <property type="match status" value="1"/>
</dbReference>
<feature type="transmembrane region" description="Helical" evidence="8">
    <location>
        <begin position="269"/>
        <end position="289"/>
    </location>
</feature>
<comment type="similarity">
    <text evidence="3">Belongs to the major facilitator superfamily. TCR/Tet family.</text>
</comment>
<feature type="transmembrane region" description="Helical" evidence="8">
    <location>
        <begin position="328"/>
        <end position="346"/>
    </location>
</feature>
<evidence type="ECO:0000313" key="11">
    <source>
        <dbReference type="Proteomes" id="UP001151309"/>
    </source>
</evidence>
<dbReference type="EMBL" id="JAPZLT010000016">
    <property type="protein sequence ID" value="MCZ7912270.1"/>
    <property type="molecule type" value="Genomic_DNA"/>
</dbReference>
<sequence>MAEKSFALKVTLLFVATLTIMAGTTVAPSLPAIEQTFLSTPHVDIMSRMVLTLPSVFVAFCAPIAGVLADRFGRKRLLLGAILLYSLSGMSGLFSDSLVGLLVGRAFLGLAIGAIMTIGTALVGDYFEGPARERYLGLQQAFTQIGGVVFVVAGGLLADLHWRAPFAVYAVALLILPAALFFLTEPVRSDSRIKAGGEQDFAVNWLLVGVLALAVFLVNALFYTIPSQLPFFLRELGVFSGSIAGYAIGIFNLAGALAALNFGRLRARASVTAIIAAGLVSMATGFALLAMAEGLVAMLSSLAVVGFGLGVVMPGIMSTTIMLAPLRLRGRIAGIVTASMFLGHFISPLASQPWIARFGFAAAYRDIAMIFAVMAAILQRWAPREGRGPLCRVVDDRSAGAKNTRALPTVA</sequence>
<dbReference type="PANTHER" id="PTHR43124">
    <property type="entry name" value="PURINE EFFLUX PUMP PBUE"/>
    <property type="match status" value="1"/>
</dbReference>
<comment type="caution">
    <text evidence="10">The sequence shown here is derived from an EMBL/GenBank/DDBJ whole genome shotgun (WGS) entry which is preliminary data.</text>
</comment>
<evidence type="ECO:0000256" key="4">
    <source>
        <dbReference type="ARBA" id="ARBA00022475"/>
    </source>
</evidence>
<evidence type="ECO:0000256" key="3">
    <source>
        <dbReference type="ARBA" id="ARBA00007520"/>
    </source>
</evidence>
<keyword evidence="5 8" id="KW-0812">Transmembrane</keyword>
<feature type="transmembrane region" description="Helical" evidence="8">
    <location>
        <begin position="358"/>
        <end position="378"/>
    </location>
</feature>
<gene>
    <name evidence="10" type="ORF">O9X94_23335</name>
</gene>
<feature type="transmembrane region" description="Helical" evidence="8">
    <location>
        <begin position="77"/>
        <end position="94"/>
    </location>
</feature>
<evidence type="ECO:0000256" key="5">
    <source>
        <dbReference type="ARBA" id="ARBA00022692"/>
    </source>
</evidence>
<dbReference type="AlphaFoldDB" id="A0A9X3KI53"/>
<evidence type="ECO:0000259" key="9">
    <source>
        <dbReference type="PROSITE" id="PS50850"/>
    </source>
</evidence>
<dbReference type="PROSITE" id="PS00216">
    <property type="entry name" value="SUGAR_TRANSPORT_1"/>
    <property type="match status" value="1"/>
</dbReference>
<accession>A0A9X3KI53</accession>
<protein>
    <submittedName>
        <fullName evidence="10">MFS transporter</fullName>
    </submittedName>
</protein>
<dbReference type="GO" id="GO:0005886">
    <property type="term" value="C:plasma membrane"/>
    <property type="evidence" value="ECO:0007669"/>
    <property type="project" value="UniProtKB-SubCell"/>
</dbReference>
<dbReference type="InterPro" id="IPR020846">
    <property type="entry name" value="MFS_dom"/>
</dbReference>
<dbReference type="InterPro" id="IPR001958">
    <property type="entry name" value="Tet-R_TetA/multi-R_MdtG-like"/>
</dbReference>
<evidence type="ECO:0000256" key="6">
    <source>
        <dbReference type="ARBA" id="ARBA00022989"/>
    </source>
</evidence>
<organism evidence="10 11">
    <name type="scientific">Agrobacterium leguminum</name>
    <dbReference type="NCBI Taxonomy" id="2792015"/>
    <lineage>
        <taxon>Bacteria</taxon>
        <taxon>Pseudomonadati</taxon>
        <taxon>Pseudomonadota</taxon>
        <taxon>Alphaproteobacteria</taxon>
        <taxon>Hyphomicrobiales</taxon>
        <taxon>Rhizobiaceae</taxon>
        <taxon>Rhizobium/Agrobacterium group</taxon>
        <taxon>Agrobacterium</taxon>
    </lineage>
</organism>
<dbReference type="Pfam" id="PF07690">
    <property type="entry name" value="MFS_1"/>
    <property type="match status" value="1"/>
</dbReference>
<keyword evidence="4" id="KW-1003">Cell membrane</keyword>
<keyword evidence="11" id="KW-1185">Reference proteome</keyword>
<name>A0A9X3KI53_9HYPH</name>
<dbReference type="CDD" id="cd17473">
    <property type="entry name" value="MFS_arabinose_efflux_permease_like"/>
    <property type="match status" value="1"/>
</dbReference>
<proteinExistence type="inferred from homology"/>
<dbReference type="PROSITE" id="PS50850">
    <property type="entry name" value="MFS"/>
    <property type="match status" value="1"/>
</dbReference>
<comment type="function">
    <text evidence="1">Resistance to tetracycline by an active tetracycline efflux. This is an energy-dependent process that decreases the accumulation of the antibiotic in whole cells. This protein functions as a metal-tetracycline/H(+) antiporter.</text>
</comment>
<dbReference type="InterPro" id="IPR050189">
    <property type="entry name" value="MFS_Efflux_Transporters"/>
</dbReference>
<dbReference type="InterPro" id="IPR005829">
    <property type="entry name" value="Sugar_transporter_CS"/>
</dbReference>
<dbReference type="Proteomes" id="UP001151309">
    <property type="component" value="Unassembled WGS sequence"/>
</dbReference>
<feature type="transmembrane region" description="Helical" evidence="8">
    <location>
        <begin position="295"/>
        <end position="316"/>
    </location>
</feature>
<feature type="transmembrane region" description="Helical" evidence="8">
    <location>
        <begin position="243"/>
        <end position="262"/>
    </location>
</feature>
<evidence type="ECO:0000256" key="7">
    <source>
        <dbReference type="ARBA" id="ARBA00023136"/>
    </source>
</evidence>
<evidence type="ECO:0000313" key="10">
    <source>
        <dbReference type="EMBL" id="MCZ7912270.1"/>
    </source>
</evidence>
<dbReference type="InterPro" id="IPR036259">
    <property type="entry name" value="MFS_trans_sf"/>
</dbReference>
<feature type="transmembrane region" description="Helical" evidence="8">
    <location>
        <begin position="106"/>
        <end position="124"/>
    </location>
</feature>